<accession>A0A5J5B1W4</accession>
<dbReference type="EMBL" id="CM018039">
    <property type="protein sequence ID" value="KAA8536176.1"/>
    <property type="molecule type" value="Genomic_DNA"/>
</dbReference>
<dbReference type="AlphaFoldDB" id="A0A5J5B1W4"/>
<feature type="domain" description="Alpha/beta hydrolase fold-3" evidence="3">
    <location>
        <begin position="302"/>
        <end position="395"/>
    </location>
</feature>
<dbReference type="Gene3D" id="3.40.50.1820">
    <property type="entry name" value="alpha/beta hydrolase"/>
    <property type="match status" value="2"/>
</dbReference>
<keyword evidence="5" id="KW-1185">Reference proteome</keyword>
<dbReference type="OrthoDB" id="408631at2759"/>
<dbReference type="InterPro" id="IPR029058">
    <property type="entry name" value="AB_hydrolase_fold"/>
</dbReference>
<dbReference type="InterPro" id="IPR050466">
    <property type="entry name" value="Carboxylest/Gibb_receptor"/>
</dbReference>
<gene>
    <name evidence="4" type="ORF">F0562_028654</name>
</gene>
<dbReference type="SUPFAM" id="SSF53474">
    <property type="entry name" value="alpha/beta-Hydrolases"/>
    <property type="match status" value="2"/>
</dbReference>
<evidence type="ECO:0000259" key="3">
    <source>
        <dbReference type="Pfam" id="PF07859"/>
    </source>
</evidence>
<dbReference type="InterPro" id="IPR013094">
    <property type="entry name" value="AB_hydrolase_3"/>
</dbReference>
<dbReference type="PANTHER" id="PTHR23024">
    <property type="entry name" value="ARYLACETAMIDE DEACETYLASE"/>
    <property type="match status" value="1"/>
</dbReference>
<feature type="domain" description="Alpha/beta hydrolase fold-3" evidence="3">
    <location>
        <begin position="77"/>
        <end position="281"/>
    </location>
</feature>
<sequence>MEMDSANPEVAHEFRFFRVYKDGRVEKFLWPTEKIPASDDTITGVQSKDVVISPEPQVSARIFRPRITDPTCKLPVLLYIHGGGFSFESAFSTLYDPHVRTLAAEANAIAISVEYRLAPEHPIPACYDDCWTALQWLASHSGGNGPEPWLNNNADFDRVFIGGDSAGGNISHTLAVRIGSSGLPGLNLAGTVLVHPFFGGLEEDDKMWLYMCPTSSGLEDPRIKPPAGDLVTIGCERMLVFLAENDHLRRVSGAYCEELKKSGWGGKLEIVESPGEEHCFHLFNPSSEKAVAVIKKIASFINQKRGPEHPLPIAYDDSWAALKWVASHSTGGGHEPWLNDYVDFKRIFLARDSVGANIAHNMAIRVGSEDPDVIKLVGIVLVHPYFWGKEPIGAEDADVQQKWHAENVAFRVAINERVR</sequence>
<organism evidence="4 5">
    <name type="scientific">Nyssa sinensis</name>
    <dbReference type="NCBI Taxonomy" id="561372"/>
    <lineage>
        <taxon>Eukaryota</taxon>
        <taxon>Viridiplantae</taxon>
        <taxon>Streptophyta</taxon>
        <taxon>Embryophyta</taxon>
        <taxon>Tracheophyta</taxon>
        <taxon>Spermatophyta</taxon>
        <taxon>Magnoliopsida</taxon>
        <taxon>eudicotyledons</taxon>
        <taxon>Gunneridae</taxon>
        <taxon>Pentapetalae</taxon>
        <taxon>asterids</taxon>
        <taxon>Cornales</taxon>
        <taxon>Nyssaceae</taxon>
        <taxon>Nyssa</taxon>
    </lineage>
</organism>
<dbReference type="InterPro" id="IPR002168">
    <property type="entry name" value="Lipase_GDXG_HIS_AS"/>
</dbReference>
<evidence type="ECO:0000256" key="1">
    <source>
        <dbReference type="ARBA" id="ARBA00010515"/>
    </source>
</evidence>
<evidence type="ECO:0000313" key="4">
    <source>
        <dbReference type="EMBL" id="KAA8536176.1"/>
    </source>
</evidence>
<name>A0A5J5B1W4_9ASTE</name>
<keyword evidence="2" id="KW-0378">Hydrolase</keyword>
<dbReference type="PROSITE" id="PS01173">
    <property type="entry name" value="LIPASE_GDXG_HIS"/>
    <property type="match status" value="1"/>
</dbReference>
<dbReference type="Proteomes" id="UP000325577">
    <property type="component" value="Linkage Group LG16"/>
</dbReference>
<dbReference type="GO" id="GO:0016787">
    <property type="term" value="F:hydrolase activity"/>
    <property type="evidence" value="ECO:0007669"/>
    <property type="project" value="UniProtKB-KW"/>
</dbReference>
<dbReference type="Pfam" id="PF07859">
    <property type="entry name" value="Abhydrolase_3"/>
    <property type="match status" value="2"/>
</dbReference>
<evidence type="ECO:0000256" key="2">
    <source>
        <dbReference type="ARBA" id="ARBA00022801"/>
    </source>
</evidence>
<protein>
    <recommendedName>
        <fullName evidence="3">Alpha/beta hydrolase fold-3 domain-containing protein</fullName>
    </recommendedName>
</protein>
<comment type="similarity">
    <text evidence="1">Belongs to the 'GDXG' lipolytic enzyme family.</text>
</comment>
<evidence type="ECO:0000313" key="5">
    <source>
        <dbReference type="Proteomes" id="UP000325577"/>
    </source>
</evidence>
<reference evidence="4 5" key="1">
    <citation type="submission" date="2019-09" db="EMBL/GenBank/DDBJ databases">
        <title>A chromosome-level genome assembly of the Chinese tupelo Nyssa sinensis.</title>
        <authorList>
            <person name="Yang X."/>
            <person name="Kang M."/>
            <person name="Yang Y."/>
            <person name="Xiong H."/>
            <person name="Wang M."/>
            <person name="Zhang Z."/>
            <person name="Wang Z."/>
            <person name="Wu H."/>
            <person name="Ma T."/>
            <person name="Liu J."/>
            <person name="Xi Z."/>
        </authorList>
    </citation>
    <scope>NUCLEOTIDE SEQUENCE [LARGE SCALE GENOMIC DNA]</scope>
    <source>
        <strain evidence="4">J267</strain>
        <tissue evidence="4">Leaf</tissue>
    </source>
</reference>
<proteinExistence type="inferred from homology"/>
<dbReference type="PANTHER" id="PTHR23024:SF582">
    <property type="entry name" value="CARBOXYLESTERASE 12-RELATED"/>
    <property type="match status" value="1"/>
</dbReference>